<organism evidence="5 6">
    <name type="scientific">Mycolicibacterium obuense</name>
    <dbReference type="NCBI Taxonomy" id="1807"/>
    <lineage>
        <taxon>Bacteria</taxon>
        <taxon>Bacillati</taxon>
        <taxon>Actinomycetota</taxon>
        <taxon>Actinomycetes</taxon>
        <taxon>Mycobacteriales</taxon>
        <taxon>Mycobacteriaceae</taxon>
        <taxon>Mycolicibacterium</taxon>
    </lineage>
</organism>
<dbReference type="SUPFAM" id="SSF46785">
    <property type="entry name" value="Winged helix' DNA-binding domain"/>
    <property type="match status" value="1"/>
</dbReference>
<evidence type="ECO:0000313" key="6">
    <source>
        <dbReference type="Proteomes" id="UP000034150"/>
    </source>
</evidence>
<evidence type="ECO:0000256" key="1">
    <source>
        <dbReference type="ARBA" id="ARBA00011046"/>
    </source>
</evidence>
<keyword evidence="4" id="KW-0804">Transcription</keyword>
<evidence type="ECO:0000256" key="4">
    <source>
        <dbReference type="ARBA" id="ARBA00023163"/>
    </source>
</evidence>
<dbReference type="OrthoDB" id="9813987at2"/>
<keyword evidence="3" id="KW-0238">DNA-binding</keyword>
<dbReference type="InterPro" id="IPR036388">
    <property type="entry name" value="WH-like_DNA-bd_sf"/>
</dbReference>
<evidence type="ECO:0000313" key="5">
    <source>
        <dbReference type="EMBL" id="KKF02972.1"/>
    </source>
</evidence>
<dbReference type="GO" id="GO:0045892">
    <property type="term" value="P:negative regulation of DNA-templated transcription"/>
    <property type="evidence" value="ECO:0007669"/>
    <property type="project" value="InterPro"/>
</dbReference>
<gene>
    <name evidence="5" type="ORF">WN67_05675</name>
</gene>
<dbReference type="EMBL" id="LAUZ02000026">
    <property type="protein sequence ID" value="KKF02972.1"/>
    <property type="molecule type" value="Genomic_DNA"/>
</dbReference>
<dbReference type="Gene3D" id="1.10.10.10">
    <property type="entry name" value="Winged helix-like DNA-binding domain superfamily/Winged helix DNA-binding domain"/>
    <property type="match status" value="1"/>
</dbReference>
<dbReference type="GO" id="GO:0003677">
    <property type="term" value="F:DNA binding"/>
    <property type="evidence" value="ECO:0007669"/>
    <property type="project" value="UniProtKB-KW"/>
</dbReference>
<dbReference type="AlphaFoldDB" id="A0A0M2K248"/>
<sequence>MEQRGFGDPNAVVMDCVWDCAGPITVGDGFDEISRKRQSCTSVMPTMDNLYREGRLRTQRRGKGYIYPASMGHEGCSARLMRAAVDCAGDTSAVLGFVVDQMSAEQWAQLKAATCRGRR</sequence>
<keyword evidence="2" id="KW-0805">Transcription regulation</keyword>
<name>A0A0M2K248_9MYCO</name>
<dbReference type="RefSeq" id="WP_043416015.1">
    <property type="nucleotide sequence ID" value="NZ_CALTXN010000048.1"/>
</dbReference>
<comment type="caution">
    <text evidence="5">The sequence shown here is derived from an EMBL/GenBank/DDBJ whole genome shotgun (WGS) entry which is preliminary data.</text>
</comment>
<protein>
    <submittedName>
        <fullName evidence="5">CopY family transcriptional regulator</fullName>
    </submittedName>
</protein>
<dbReference type="Proteomes" id="UP000034150">
    <property type="component" value="Unassembled WGS sequence"/>
</dbReference>
<comment type="similarity">
    <text evidence="1">Belongs to the BlaI transcriptional regulatory family.</text>
</comment>
<keyword evidence="6" id="KW-1185">Reference proteome</keyword>
<dbReference type="Pfam" id="PF03965">
    <property type="entry name" value="Penicillinase_R"/>
    <property type="match status" value="1"/>
</dbReference>
<proteinExistence type="inferred from homology"/>
<dbReference type="PATRIC" id="fig|1807.13.peg.2678"/>
<reference evidence="5 6" key="1">
    <citation type="journal article" date="2015" name="Genome Announc.">
        <title>Draft Genome Sequence of Mycobacterium obuense Strain UC1, Isolated from Patient Sputum.</title>
        <authorList>
            <person name="Greninger A.L."/>
            <person name="Cunningham G."/>
            <person name="Hsu E.D."/>
            <person name="Yu J.M."/>
            <person name="Chiu C.Y."/>
            <person name="Miller S."/>
        </authorList>
    </citation>
    <scope>NUCLEOTIDE SEQUENCE [LARGE SCALE GENOMIC DNA]</scope>
    <source>
        <strain evidence="5 6">UC1</strain>
    </source>
</reference>
<evidence type="ECO:0000256" key="3">
    <source>
        <dbReference type="ARBA" id="ARBA00023125"/>
    </source>
</evidence>
<accession>A0A0M2K248</accession>
<dbReference type="InterPro" id="IPR005650">
    <property type="entry name" value="BlaI_family"/>
</dbReference>
<evidence type="ECO:0000256" key="2">
    <source>
        <dbReference type="ARBA" id="ARBA00023015"/>
    </source>
</evidence>
<dbReference type="InterPro" id="IPR036390">
    <property type="entry name" value="WH_DNA-bd_sf"/>
</dbReference>